<dbReference type="Proteomes" id="UP000799750">
    <property type="component" value="Unassembled WGS sequence"/>
</dbReference>
<name>A0A6A6RBF2_9PEZI</name>
<feature type="domain" description="F-box" evidence="1">
    <location>
        <begin position="17"/>
        <end position="49"/>
    </location>
</feature>
<dbReference type="EMBL" id="MU004182">
    <property type="protein sequence ID" value="KAF2501742.1"/>
    <property type="molecule type" value="Genomic_DNA"/>
</dbReference>
<gene>
    <name evidence="2" type="ORF">BU16DRAFT_206749</name>
</gene>
<protein>
    <recommendedName>
        <fullName evidence="1">F-box domain-containing protein</fullName>
    </recommendedName>
</protein>
<proteinExistence type="predicted"/>
<dbReference type="AlphaFoldDB" id="A0A6A6RBF2"/>
<organism evidence="2 3">
    <name type="scientific">Lophium mytilinum</name>
    <dbReference type="NCBI Taxonomy" id="390894"/>
    <lineage>
        <taxon>Eukaryota</taxon>
        <taxon>Fungi</taxon>
        <taxon>Dikarya</taxon>
        <taxon>Ascomycota</taxon>
        <taxon>Pezizomycotina</taxon>
        <taxon>Dothideomycetes</taxon>
        <taxon>Pleosporomycetidae</taxon>
        <taxon>Mytilinidiales</taxon>
        <taxon>Mytilinidiaceae</taxon>
        <taxon>Lophium</taxon>
    </lineage>
</organism>
<reference evidence="2" key="1">
    <citation type="journal article" date="2020" name="Stud. Mycol.">
        <title>101 Dothideomycetes genomes: a test case for predicting lifestyles and emergence of pathogens.</title>
        <authorList>
            <person name="Haridas S."/>
            <person name="Albert R."/>
            <person name="Binder M."/>
            <person name="Bloem J."/>
            <person name="Labutti K."/>
            <person name="Salamov A."/>
            <person name="Andreopoulos B."/>
            <person name="Baker S."/>
            <person name="Barry K."/>
            <person name="Bills G."/>
            <person name="Bluhm B."/>
            <person name="Cannon C."/>
            <person name="Castanera R."/>
            <person name="Culley D."/>
            <person name="Daum C."/>
            <person name="Ezra D."/>
            <person name="Gonzalez J."/>
            <person name="Henrissat B."/>
            <person name="Kuo A."/>
            <person name="Liang C."/>
            <person name="Lipzen A."/>
            <person name="Lutzoni F."/>
            <person name="Magnuson J."/>
            <person name="Mondo S."/>
            <person name="Nolan M."/>
            <person name="Ohm R."/>
            <person name="Pangilinan J."/>
            <person name="Park H.-J."/>
            <person name="Ramirez L."/>
            <person name="Alfaro M."/>
            <person name="Sun H."/>
            <person name="Tritt A."/>
            <person name="Yoshinaga Y."/>
            <person name="Zwiers L.-H."/>
            <person name="Turgeon B."/>
            <person name="Goodwin S."/>
            <person name="Spatafora J."/>
            <person name="Crous P."/>
            <person name="Grigoriev I."/>
        </authorList>
    </citation>
    <scope>NUCLEOTIDE SEQUENCE</scope>
    <source>
        <strain evidence="2">CBS 269.34</strain>
    </source>
</reference>
<dbReference type="Pfam" id="PF00646">
    <property type="entry name" value="F-box"/>
    <property type="match status" value="1"/>
</dbReference>
<evidence type="ECO:0000313" key="3">
    <source>
        <dbReference type="Proteomes" id="UP000799750"/>
    </source>
</evidence>
<evidence type="ECO:0000259" key="1">
    <source>
        <dbReference type="Pfam" id="PF00646"/>
    </source>
</evidence>
<dbReference type="OrthoDB" id="3800738at2759"/>
<dbReference type="InterPro" id="IPR036047">
    <property type="entry name" value="F-box-like_dom_sf"/>
</dbReference>
<keyword evidence="3" id="KW-1185">Reference proteome</keyword>
<dbReference type="InterPro" id="IPR001810">
    <property type="entry name" value="F-box_dom"/>
</dbReference>
<dbReference type="SUPFAM" id="SSF81383">
    <property type="entry name" value="F-box domain"/>
    <property type="match status" value="1"/>
</dbReference>
<sequence>MEKMEASAAKRVLGVTELLEFILLELPIQNIFQAQRVCKQWKEVIANSSPLQQAMWLIPRDPSSPPAIYEDEEVTITTWRGRVYDPPQVHRLITAKHLNPFLEPHSSDTEDSPGWMRYQVFHPRARDISTVRLIANRRLDFTMPNIGVAASGADADHRATWEDMQVASPPCTRIEVCYGPVMAFDVRDETGVRLGRLVTELAMLQSHSEAWYPK</sequence>
<evidence type="ECO:0000313" key="2">
    <source>
        <dbReference type="EMBL" id="KAF2501742.1"/>
    </source>
</evidence>
<accession>A0A6A6RBF2</accession>